<dbReference type="PANTHER" id="PTHR13847">
    <property type="entry name" value="SARCOSINE DEHYDROGENASE-RELATED"/>
    <property type="match status" value="1"/>
</dbReference>
<dbReference type="GO" id="GO:0005737">
    <property type="term" value="C:cytoplasm"/>
    <property type="evidence" value="ECO:0007669"/>
    <property type="project" value="TreeGrafter"/>
</dbReference>
<evidence type="ECO:0000256" key="1">
    <source>
        <dbReference type="ARBA" id="ARBA00001974"/>
    </source>
</evidence>
<dbReference type="Gene3D" id="3.50.50.60">
    <property type="entry name" value="FAD/NAD(P)-binding domain"/>
    <property type="match status" value="1"/>
</dbReference>
<dbReference type="Gene3D" id="3.30.9.10">
    <property type="entry name" value="D-Amino Acid Oxidase, subunit A, domain 2"/>
    <property type="match status" value="1"/>
</dbReference>
<evidence type="ECO:0000313" key="7">
    <source>
        <dbReference type="Proteomes" id="UP001060336"/>
    </source>
</evidence>
<keyword evidence="4" id="KW-0560">Oxidoreductase</keyword>
<dbReference type="Pfam" id="PF01266">
    <property type="entry name" value="DAO"/>
    <property type="match status" value="1"/>
</dbReference>
<dbReference type="EMBL" id="CP102480">
    <property type="protein sequence ID" value="UUX48607.1"/>
    <property type="molecule type" value="Genomic_DNA"/>
</dbReference>
<dbReference type="AlphaFoldDB" id="A0A9J7AN55"/>
<organism evidence="6 7">
    <name type="scientific">Nisaea acidiphila</name>
    <dbReference type="NCBI Taxonomy" id="1862145"/>
    <lineage>
        <taxon>Bacteria</taxon>
        <taxon>Pseudomonadati</taxon>
        <taxon>Pseudomonadota</taxon>
        <taxon>Alphaproteobacteria</taxon>
        <taxon>Rhodospirillales</taxon>
        <taxon>Thalassobaculaceae</taxon>
        <taxon>Nisaea</taxon>
    </lineage>
</organism>
<evidence type="ECO:0000313" key="6">
    <source>
        <dbReference type="EMBL" id="UUX48607.1"/>
    </source>
</evidence>
<dbReference type="Proteomes" id="UP001060336">
    <property type="component" value="Chromosome"/>
</dbReference>
<sequence length="377" mass="40077">MGHSYDLAIVGGGICGLASALAASKRGKKVVVIDRDAQSNGASVRNFGFVTVTGQKAGETWLRAARSAEIWRDIAPKAGIPVHHEGLLVTAQRPEAVDVLEEFAGTEMGRDCRLLTAAEAAAKAPVLASGNLRAGMWSPHEARVEPRQALPRLAQYLVSEHQVDIRWSTAVVGVEDGRVETTAGRIEAGAVIVCPGPDLSTLFPERLAAYDLRLCKLQMLRLGPQPPEWKLPGAIMSDLSLVRYEGYTGLASSAALRARLDVEQPQWLAHGIHLIVVQGADGSLVVGDSHHYAATPDPFAPAVVEDLILEEAGRVLAIENSKVIERWIGIYPSAADRTAFIDNPSEGVRILVVSSGTGMSTAFALGEETIASLYGAA</sequence>
<evidence type="ECO:0000256" key="3">
    <source>
        <dbReference type="ARBA" id="ARBA00022630"/>
    </source>
</evidence>
<feature type="domain" description="FAD dependent oxidoreductase" evidence="5">
    <location>
        <begin position="6"/>
        <end position="369"/>
    </location>
</feature>
<dbReference type="SUPFAM" id="SSF51905">
    <property type="entry name" value="FAD/NAD(P)-binding domain"/>
    <property type="match status" value="1"/>
</dbReference>
<dbReference type="InterPro" id="IPR017741">
    <property type="entry name" value="FAD-dependent_OxRdtase_HpnW"/>
</dbReference>
<dbReference type="InterPro" id="IPR006076">
    <property type="entry name" value="FAD-dep_OxRdtase"/>
</dbReference>
<keyword evidence="3" id="KW-0285">Flavoprotein</keyword>
<proteinExistence type="inferred from homology"/>
<comment type="cofactor">
    <cofactor evidence="1">
        <name>FAD</name>
        <dbReference type="ChEBI" id="CHEBI:57692"/>
    </cofactor>
</comment>
<dbReference type="KEGG" id="naci:NUH88_14455"/>
<gene>
    <name evidence="6" type="ORF">NUH88_14455</name>
</gene>
<dbReference type="RefSeq" id="WP_257767114.1">
    <property type="nucleotide sequence ID" value="NZ_CP102480.1"/>
</dbReference>
<name>A0A9J7AN55_9PROT</name>
<keyword evidence="7" id="KW-1185">Reference proteome</keyword>
<accession>A0A9J7AN55</accession>
<dbReference type="NCBIfam" id="TIGR03364">
    <property type="entry name" value="HpnW_proposed"/>
    <property type="match status" value="1"/>
</dbReference>
<comment type="similarity">
    <text evidence="2">Belongs to the DadA oxidoreductase family.</text>
</comment>
<dbReference type="PANTHER" id="PTHR13847:SF286">
    <property type="entry name" value="D-AMINO ACID DEHYDROGENASE"/>
    <property type="match status" value="1"/>
</dbReference>
<dbReference type="GO" id="GO:0016491">
    <property type="term" value="F:oxidoreductase activity"/>
    <property type="evidence" value="ECO:0007669"/>
    <property type="project" value="UniProtKB-KW"/>
</dbReference>
<dbReference type="InterPro" id="IPR036188">
    <property type="entry name" value="FAD/NAD-bd_sf"/>
</dbReference>
<protein>
    <submittedName>
        <fullName evidence="6">TIGR03364 family FAD-dependent oxidoreductase</fullName>
    </submittedName>
</protein>
<evidence type="ECO:0000256" key="4">
    <source>
        <dbReference type="ARBA" id="ARBA00023002"/>
    </source>
</evidence>
<evidence type="ECO:0000259" key="5">
    <source>
        <dbReference type="Pfam" id="PF01266"/>
    </source>
</evidence>
<reference evidence="6" key="1">
    <citation type="submission" date="2022-08" db="EMBL/GenBank/DDBJ databases">
        <title>Nisaea acidiphila sp. nov., isolated from a marine algal debris and emended description of the genus Nisaea Urios et al. 2008.</title>
        <authorList>
            <person name="Kwon K."/>
        </authorList>
    </citation>
    <scope>NUCLEOTIDE SEQUENCE</scope>
    <source>
        <strain evidence="6">MEBiC11861</strain>
    </source>
</reference>
<evidence type="ECO:0000256" key="2">
    <source>
        <dbReference type="ARBA" id="ARBA00009410"/>
    </source>
</evidence>